<comment type="caution">
    <text evidence="5">The sequence shown here is derived from an EMBL/GenBank/DDBJ whole genome shotgun (WGS) entry which is preliminary data.</text>
</comment>
<dbReference type="AlphaFoldDB" id="A0A3N0AFL5"/>
<dbReference type="Gene3D" id="1.10.8.60">
    <property type="match status" value="1"/>
</dbReference>
<dbReference type="SMART" id="SM01086">
    <property type="entry name" value="ClpB_D2-small"/>
    <property type="match status" value="1"/>
</dbReference>
<evidence type="ECO:0000256" key="1">
    <source>
        <dbReference type="ARBA" id="ARBA00022741"/>
    </source>
</evidence>
<dbReference type="InterPro" id="IPR003959">
    <property type="entry name" value="ATPase_AAA_core"/>
</dbReference>
<evidence type="ECO:0000256" key="2">
    <source>
        <dbReference type="ARBA" id="ARBA00022840"/>
    </source>
</evidence>
<reference evidence="6" key="1">
    <citation type="submission" date="2018-05" db="EMBL/GenBank/DDBJ databases">
        <title>Genome Sequencing of selected type strains of the family Eggerthellaceae.</title>
        <authorList>
            <person name="Danylec N."/>
            <person name="Stoll D.A."/>
            <person name="Doetsch A."/>
            <person name="Huch M."/>
        </authorList>
    </citation>
    <scope>NUCLEOTIDE SEQUENCE [LARGE SCALE GENOMIC DNA]</scope>
    <source>
        <strain evidence="6">DSM 17537</strain>
    </source>
</reference>
<name>A0A3N0AFL5_9ACTN</name>
<dbReference type="InterPro" id="IPR027417">
    <property type="entry name" value="P-loop_NTPase"/>
</dbReference>
<dbReference type="Pfam" id="PF00004">
    <property type="entry name" value="AAA"/>
    <property type="match status" value="1"/>
</dbReference>
<feature type="compositionally biased region" description="Basic residues" evidence="3">
    <location>
        <begin position="1"/>
        <end position="20"/>
    </location>
</feature>
<proteinExistence type="predicted"/>
<dbReference type="Gene3D" id="3.40.50.300">
    <property type="entry name" value="P-loop containing nucleotide triphosphate hydrolases"/>
    <property type="match status" value="1"/>
</dbReference>
<dbReference type="PANTHER" id="PTHR48102:SF7">
    <property type="entry name" value="ATP-DEPENDENT CLP PROTEASE ATP-BINDING SUBUNIT CLPX-LIKE, MITOCHONDRIAL"/>
    <property type="match status" value="1"/>
</dbReference>
<dbReference type="PANTHER" id="PTHR48102">
    <property type="entry name" value="ATP-DEPENDENT CLP PROTEASE ATP-BINDING SUBUNIT CLPX-LIKE, MITOCHONDRIAL-RELATED"/>
    <property type="match status" value="1"/>
</dbReference>
<dbReference type="EMBL" id="QICB01000002">
    <property type="protein sequence ID" value="RNL20592.1"/>
    <property type="molecule type" value="Genomic_DNA"/>
</dbReference>
<accession>A0A3N0AFL5</accession>
<dbReference type="SUPFAM" id="SSF52540">
    <property type="entry name" value="P-loop containing nucleoside triphosphate hydrolases"/>
    <property type="match status" value="1"/>
</dbReference>
<feature type="region of interest" description="Disordered" evidence="3">
    <location>
        <begin position="1"/>
        <end position="41"/>
    </location>
</feature>
<evidence type="ECO:0000313" key="6">
    <source>
        <dbReference type="Proteomes" id="UP000267368"/>
    </source>
</evidence>
<keyword evidence="6" id="KW-1185">Reference proteome</keyword>
<evidence type="ECO:0000256" key="3">
    <source>
        <dbReference type="SAM" id="MobiDB-lite"/>
    </source>
</evidence>
<evidence type="ECO:0000259" key="4">
    <source>
        <dbReference type="SMART" id="SM01086"/>
    </source>
</evidence>
<feature type="domain" description="Clp ATPase C-terminal" evidence="4">
    <location>
        <begin position="330"/>
        <end position="421"/>
    </location>
</feature>
<dbReference type="GO" id="GO:0051603">
    <property type="term" value="P:proteolysis involved in protein catabolic process"/>
    <property type="evidence" value="ECO:0007669"/>
    <property type="project" value="TreeGrafter"/>
</dbReference>
<keyword evidence="1" id="KW-0547">Nucleotide-binding</keyword>
<dbReference type="Pfam" id="PF10431">
    <property type="entry name" value="ClpB_D2-small"/>
    <property type="match status" value="1"/>
</dbReference>
<dbReference type="GO" id="GO:0016887">
    <property type="term" value="F:ATP hydrolysis activity"/>
    <property type="evidence" value="ECO:0007669"/>
    <property type="project" value="InterPro"/>
</dbReference>
<gene>
    <name evidence="5" type="ORF">DMP07_03105</name>
</gene>
<dbReference type="Proteomes" id="UP000267368">
    <property type="component" value="Unassembled WGS sequence"/>
</dbReference>
<sequence>MARTGRGHRLGAGRPHRRKEPRGGIAMNESTRPNGAARAEGPQATKLMHSLIFMCNKSNRVPRTIEEADKQRLAFLKSVTADDIVAACKQYVVGQEDELRRVAEYACLWLARYFAQKSGTPENDLPTLNALHLVGSTASGKTFICRQVFHEYLGFNYHHTSTASITGEGWKGASISNVLRRAAREQSRLEAEISVLFWDEIDKHTQRNSRSPELSFNPLTDLLVPLEKTGVYAIPEQYNDSDEPDLLDTSRCLWVFAGAYEGIGGRIVRKRLMDEASETYGLLADAQIKDIAGMDEEELRERITIDDLIEYGMLPEFLGRASYIVALKSLKQDDVARIVCGTPHSLEQRYGMLMPKGVELQVTDSAGRHIARRAIDSSLGARMTNSMLAPMVARLAERARKDERAKRARIDFSRKENRPEGLLLDETDLVLERIAL</sequence>
<dbReference type="GO" id="GO:0005524">
    <property type="term" value="F:ATP binding"/>
    <property type="evidence" value="ECO:0007669"/>
    <property type="project" value="UniProtKB-KW"/>
</dbReference>
<evidence type="ECO:0000313" key="5">
    <source>
        <dbReference type="EMBL" id="RNL20592.1"/>
    </source>
</evidence>
<keyword evidence="2" id="KW-0067">ATP-binding</keyword>
<protein>
    <recommendedName>
        <fullName evidence="4">Clp ATPase C-terminal domain-containing protein</fullName>
    </recommendedName>
</protein>
<organism evidence="5 6">
    <name type="scientific">Slackia faecicanis</name>
    <dbReference type="NCBI Taxonomy" id="255723"/>
    <lineage>
        <taxon>Bacteria</taxon>
        <taxon>Bacillati</taxon>
        <taxon>Actinomycetota</taxon>
        <taxon>Coriobacteriia</taxon>
        <taxon>Eggerthellales</taxon>
        <taxon>Eggerthellaceae</taxon>
        <taxon>Slackia</taxon>
    </lineage>
</organism>
<dbReference type="InterPro" id="IPR019489">
    <property type="entry name" value="Clp_ATPase_C"/>
</dbReference>
<dbReference type="InterPro" id="IPR050052">
    <property type="entry name" value="ATP-dep_Clp_protease_ClpX"/>
</dbReference>